<gene>
    <name evidence="3" type="ORF">C6N75_09265</name>
</gene>
<dbReference type="PRINTS" id="PR00069">
    <property type="entry name" value="ALDKETRDTASE"/>
</dbReference>
<dbReference type="InterPro" id="IPR050791">
    <property type="entry name" value="Aldo-Keto_reductase"/>
</dbReference>
<dbReference type="EMBL" id="PVLV01000115">
    <property type="protein sequence ID" value="PRH79489.1"/>
    <property type="molecule type" value="Genomic_DNA"/>
</dbReference>
<evidence type="ECO:0000313" key="3">
    <source>
        <dbReference type="EMBL" id="PRH79489.1"/>
    </source>
</evidence>
<dbReference type="Proteomes" id="UP000239322">
    <property type="component" value="Unassembled WGS sequence"/>
</dbReference>
<dbReference type="GO" id="GO:0005737">
    <property type="term" value="C:cytoplasm"/>
    <property type="evidence" value="ECO:0007669"/>
    <property type="project" value="TreeGrafter"/>
</dbReference>
<protein>
    <submittedName>
        <fullName evidence="3">Aldo/keto reductase</fullName>
    </submittedName>
</protein>
<dbReference type="CDD" id="cd19088">
    <property type="entry name" value="AKR_AKR13B1"/>
    <property type="match status" value="1"/>
</dbReference>
<dbReference type="Gene3D" id="3.20.20.100">
    <property type="entry name" value="NADP-dependent oxidoreductase domain"/>
    <property type="match status" value="1"/>
</dbReference>
<dbReference type="PANTHER" id="PTHR43625">
    <property type="entry name" value="AFLATOXIN B1 ALDEHYDE REDUCTASE"/>
    <property type="match status" value="1"/>
</dbReference>
<dbReference type="GO" id="GO:0016491">
    <property type="term" value="F:oxidoreductase activity"/>
    <property type="evidence" value="ECO:0007669"/>
    <property type="project" value="UniProtKB-KW"/>
</dbReference>
<dbReference type="SUPFAM" id="SSF51430">
    <property type="entry name" value="NAD(P)-linked oxidoreductase"/>
    <property type="match status" value="1"/>
</dbReference>
<dbReference type="OrthoDB" id="9768793at2"/>
<keyword evidence="4" id="KW-1185">Reference proteome</keyword>
<evidence type="ECO:0000259" key="2">
    <source>
        <dbReference type="Pfam" id="PF00248"/>
    </source>
</evidence>
<keyword evidence="1" id="KW-0560">Oxidoreductase</keyword>
<dbReference type="RefSeq" id="WP_105868383.1">
    <property type="nucleotide sequence ID" value="NZ_PVLV01000115.1"/>
</dbReference>
<sequence length="286" mass="30105">MPTRPIGKERVGAVGLGAMPLSVRGRPDERQAIATVHAALDAGVTLIDTADAYHLDASDPGHNELLIARALREYGGDASGVLVATKGGHTRPDGAWALDGSAGYLRGAVEESLRRLGVEALGLYQHHRPDPEVPYEETLGALKELHDAGKIRAAGISNADPAQIRQARDVLGEALVAVQNQFSPAFRSSLPELELCEELGLAFLPWSPLGGIGGAAELGSEHRAFHEVAEEVGASPQRVCLAWMLALSPCVIPIPGARRAASVRDSAQAPSLRLSEQQLARLDAAA</sequence>
<comment type="caution">
    <text evidence="3">The sequence shown here is derived from an EMBL/GenBank/DDBJ whole genome shotgun (WGS) entry which is preliminary data.</text>
</comment>
<feature type="domain" description="NADP-dependent oxidoreductase" evidence="2">
    <location>
        <begin position="14"/>
        <end position="285"/>
    </location>
</feature>
<dbReference type="InterPro" id="IPR036812">
    <property type="entry name" value="NAD(P)_OxRdtase_dom_sf"/>
</dbReference>
<dbReference type="InterPro" id="IPR023210">
    <property type="entry name" value="NADP_OxRdtase_dom"/>
</dbReference>
<accession>A0A2S9PYI8</accession>
<dbReference type="PANTHER" id="PTHR43625:SF40">
    <property type="entry name" value="ALDO-KETO REDUCTASE YAKC [NADP(+)]"/>
    <property type="match status" value="1"/>
</dbReference>
<evidence type="ECO:0000256" key="1">
    <source>
        <dbReference type="ARBA" id="ARBA00023002"/>
    </source>
</evidence>
<reference evidence="3 4" key="1">
    <citation type="submission" date="2018-03" db="EMBL/GenBank/DDBJ databases">
        <title>Novel Streptomyces sp. from soil.</title>
        <authorList>
            <person name="Tan G.Y.A."/>
            <person name="Lee Z.Y."/>
        </authorList>
    </citation>
    <scope>NUCLEOTIDE SEQUENCE [LARGE SCALE GENOMIC DNA]</scope>
    <source>
        <strain evidence="3 4">ST5x</strain>
    </source>
</reference>
<proteinExistence type="predicted"/>
<evidence type="ECO:0000313" key="4">
    <source>
        <dbReference type="Proteomes" id="UP000239322"/>
    </source>
</evidence>
<organism evidence="3 4">
    <name type="scientific">Streptomyces solincola</name>
    <dbReference type="NCBI Taxonomy" id="2100817"/>
    <lineage>
        <taxon>Bacteria</taxon>
        <taxon>Bacillati</taxon>
        <taxon>Actinomycetota</taxon>
        <taxon>Actinomycetes</taxon>
        <taxon>Kitasatosporales</taxon>
        <taxon>Streptomycetaceae</taxon>
        <taxon>Streptomyces</taxon>
    </lineage>
</organism>
<name>A0A2S9PYI8_9ACTN</name>
<dbReference type="Pfam" id="PF00248">
    <property type="entry name" value="Aldo_ket_red"/>
    <property type="match status" value="1"/>
</dbReference>
<dbReference type="AlphaFoldDB" id="A0A2S9PYI8"/>
<dbReference type="InterPro" id="IPR020471">
    <property type="entry name" value="AKR"/>
</dbReference>